<evidence type="ECO:0000256" key="1">
    <source>
        <dbReference type="SAM" id="Phobius"/>
    </source>
</evidence>
<organism evidence="2 4">
    <name type="scientific">Acetivibrio saccincola</name>
    <dbReference type="NCBI Taxonomy" id="1677857"/>
    <lineage>
        <taxon>Bacteria</taxon>
        <taxon>Bacillati</taxon>
        <taxon>Bacillota</taxon>
        <taxon>Clostridia</taxon>
        <taxon>Eubacteriales</taxon>
        <taxon>Oscillospiraceae</taxon>
        <taxon>Acetivibrio</taxon>
    </lineage>
</organism>
<reference evidence="2 4" key="1">
    <citation type="submission" date="2017-12" db="EMBL/GenBank/DDBJ databases">
        <title>Complete genome sequence of Herbivorax saccincola GGR1, a novel Cellulosome-producing hydrolytic bacterium in a thermophilic biogas plant, established by Illumina and Nanopore MinION sequencing.</title>
        <authorList>
            <person name="Pechtl A."/>
            <person name="Ruckert C."/>
            <person name="Koeck D.E."/>
            <person name="Maus I."/>
            <person name="Winkler A."/>
            <person name="Kalinowski J."/>
            <person name="Puhler A."/>
            <person name="Schwarz W.W."/>
            <person name="Zverlov V.V."/>
            <person name="Schluter A."/>
            <person name="Liebl W."/>
        </authorList>
    </citation>
    <scope>NUCLEOTIDE SEQUENCE [LARGE SCALE GENOMIC DNA]</scope>
    <source>
        <strain evidence="2">GGR1</strain>
        <strain evidence="4">SR1</strain>
    </source>
</reference>
<protein>
    <submittedName>
        <fullName evidence="2">Uncharacterized protein</fullName>
    </submittedName>
</protein>
<proteinExistence type="predicted"/>
<evidence type="ECO:0000313" key="2">
    <source>
        <dbReference type="EMBL" id="AUG57793.1"/>
    </source>
</evidence>
<dbReference type="RefSeq" id="WP_101301563.1">
    <property type="nucleotide sequence ID" value="NZ_CP025197.1"/>
</dbReference>
<feature type="transmembrane region" description="Helical" evidence="1">
    <location>
        <begin position="66"/>
        <end position="84"/>
    </location>
</feature>
<dbReference type="EMBL" id="NEMB01000003">
    <property type="protein sequence ID" value="PQQ67678.1"/>
    <property type="molecule type" value="Genomic_DNA"/>
</dbReference>
<dbReference type="EMBL" id="CP025197">
    <property type="protein sequence ID" value="AUG57793.1"/>
    <property type="molecule type" value="Genomic_DNA"/>
</dbReference>
<keyword evidence="1" id="KW-0812">Transmembrane</keyword>
<feature type="transmembrane region" description="Helical" evidence="1">
    <location>
        <begin position="24"/>
        <end position="46"/>
    </location>
</feature>
<evidence type="ECO:0000313" key="4">
    <source>
        <dbReference type="Proteomes" id="UP000233534"/>
    </source>
</evidence>
<dbReference type="AlphaFoldDB" id="A0A2K9EIM5"/>
<dbReference type="Proteomes" id="UP000233534">
    <property type="component" value="Chromosome"/>
</dbReference>
<evidence type="ECO:0000313" key="5">
    <source>
        <dbReference type="Proteomes" id="UP000239720"/>
    </source>
</evidence>
<dbReference type="Proteomes" id="UP000239720">
    <property type="component" value="Unassembled WGS sequence"/>
</dbReference>
<name>A0A2K9EIM5_9FIRM</name>
<sequence length="88" mass="9975">MYTKKDIKKIVQEFDKINKYSKAIIKYGTQISLGLLLIGTIILVSNNRLIPYDSYLRLIGIEISKASFAILAQAVIGGLVLDYVNRRR</sequence>
<keyword evidence="1" id="KW-0472">Membrane</keyword>
<evidence type="ECO:0000313" key="3">
    <source>
        <dbReference type="EMBL" id="PQQ67678.1"/>
    </source>
</evidence>
<keyword evidence="1" id="KW-1133">Transmembrane helix</keyword>
<reference evidence="3 5" key="2">
    <citation type="journal article" date="2018" name="Syst. Appl. Microbiol.">
        <title>Characterization and high-quality draft genome sequence of Herbivorax saccincola A7, an anaerobic, alkaliphilic, thermophilic, cellulolytic, and xylanolytic bacterium.</title>
        <authorList>
            <person name="Aikawa S."/>
            <person name="Baramee S."/>
            <person name="Sermsathanaswadi J."/>
            <person name="Thianheng P."/>
            <person name="Tachaapaikoon C."/>
            <person name="Shikata A."/>
            <person name="Waeonukul R."/>
            <person name="Pason P."/>
            <person name="Ratanakhanokchai K."/>
            <person name="Kosugi A."/>
        </authorList>
    </citation>
    <scope>NUCLEOTIDE SEQUENCE [LARGE SCALE GENOMIC DNA]</scope>
    <source>
        <strain evidence="3 5">A7</strain>
    </source>
</reference>
<gene>
    <name evidence="3" type="ORF">B9R14_13585</name>
    <name evidence="2" type="ORF">HVS_09455</name>
</gene>
<keyword evidence="4" id="KW-1185">Reference proteome</keyword>
<accession>A0A2K9EIM5</accession>
<dbReference type="KEGG" id="hsc:HVS_09455"/>